<comment type="caution">
    <text evidence="2">The sequence shown here is derived from an EMBL/GenBank/DDBJ whole genome shotgun (WGS) entry which is preliminary data.</text>
</comment>
<keyword evidence="3" id="KW-1185">Reference proteome</keyword>
<evidence type="ECO:0000313" key="2">
    <source>
        <dbReference type="EMBL" id="KAK0410774.1"/>
    </source>
</evidence>
<gene>
    <name evidence="2" type="ORF">QR680_005312</name>
</gene>
<evidence type="ECO:0000259" key="1">
    <source>
        <dbReference type="Pfam" id="PF07258"/>
    </source>
</evidence>
<name>A0AA39HST1_9BILA</name>
<organism evidence="2 3">
    <name type="scientific">Steinernema hermaphroditum</name>
    <dbReference type="NCBI Taxonomy" id="289476"/>
    <lineage>
        <taxon>Eukaryota</taxon>
        <taxon>Metazoa</taxon>
        <taxon>Ecdysozoa</taxon>
        <taxon>Nematoda</taxon>
        <taxon>Chromadorea</taxon>
        <taxon>Rhabditida</taxon>
        <taxon>Tylenchina</taxon>
        <taxon>Panagrolaimomorpha</taxon>
        <taxon>Strongyloidoidea</taxon>
        <taxon>Steinernematidae</taxon>
        <taxon>Steinernema</taxon>
    </lineage>
</organism>
<dbReference type="InterPro" id="IPR017920">
    <property type="entry name" value="COMM"/>
</dbReference>
<proteinExistence type="predicted"/>
<dbReference type="Pfam" id="PF07258">
    <property type="entry name" value="COMM_domain"/>
    <property type="match status" value="1"/>
</dbReference>
<dbReference type="Pfam" id="PF21672">
    <property type="entry name" value="COMM_HN"/>
    <property type="match status" value="1"/>
</dbReference>
<dbReference type="EMBL" id="JAUCMV010000003">
    <property type="protein sequence ID" value="KAK0410774.1"/>
    <property type="molecule type" value="Genomic_DNA"/>
</dbReference>
<dbReference type="AlphaFoldDB" id="A0AA39HST1"/>
<feature type="domain" description="COMM" evidence="1">
    <location>
        <begin position="131"/>
        <end position="189"/>
    </location>
</feature>
<evidence type="ECO:0000313" key="3">
    <source>
        <dbReference type="Proteomes" id="UP001175271"/>
    </source>
</evidence>
<accession>A0AA39HST1</accession>
<sequence>MDFSSEVVAVLTALGRKKLALLSKRIFNRIAAPLAVDSRLFSEEERAKLVASFGVSSLEEVDRVVNSLDSFWQKAVAERATEQDILTRLRSLDFNTETRTTMTQIWSELGAVLLDQEAVSPKKPVAVPTNVPDLLDVDYSVGIVVASKNTDESLPKPVMLMDLLTTHGHLNAELDFNQLAALHYALRDAQVHLDSS</sequence>
<reference evidence="2" key="1">
    <citation type="submission" date="2023-06" db="EMBL/GenBank/DDBJ databases">
        <title>Genomic analysis of the entomopathogenic nematode Steinernema hermaphroditum.</title>
        <authorList>
            <person name="Schwarz E.M."/>
            <person name="Heppert J.K."/>
            <person name="Baniya A."/>
            <person name="Schwartz H.T."/>
            <person name="Tan C.-H."/>
            <person name="Antoshechkin I."/>
            <person name="Sternberg P.W."/>
            <person name="Goodrich-Blair H."/>
            <person name="Dillman A.R."/>
        </authorList>
    </citation>
    <scope>NUCLEOTIDE SEQUENCE</scope>
    <source>
        <strain evidence="2">PS9179</strain>
        <tissue evidence="2">Whole animal</tissue>
    </source>
</reference>
<protein>
    <recommendedName>
        <fullName evidence="1">COMM domain-containing protein</fullName>
    </recommendedName>
</protein>
<dbReference type="Proteomes" id="UP001175271">
    <property type="component" value="Unassembled WGS sequence"/>
</dbReference>